<proteinExistence type="predicted"/>
<evidence type="ECO:0000313" key="2">
    <source>
        <dbReference type="EMBL" id="KIO31742.1"/>
    </source>
</evidence>
<evidence type="ECO:0000256" key="1">
    <source>
        <dbReference type="SAM" id="SignalP"/>
    </source>
</evidence>
<dbReference type="Proteomes" id="UP000054248">
    <property type="component" value="Unassembled WGS sequence"/>
</dbReference>
<reference evidence="2 3" key="1">
    <citation type="submission" date="2014-04" db="EMBL/GenBank/DDBJ databases">
        <authorList>
            <consortium name="DOE Joint Genome Institute"/>
            <person name="Kuo A."/>
            <person name="Girlanda M."/>
            <person name="Perotto S."/>
            <person name="Kohler A."/>
            <person name="Nagy L.G."/>
            <person name="Floudas D."/>
            <person name="Copeland A."/>
            <person name="Barry K.W."/>
            <person name="Cichocki N."/>
            <person name="Veneault-Fourrey C."/>
            <person name="LaButti K."/>
            <person name="Lindquist E.A."/>
            <person name="Lipzen A."/>
            <person name="Lundell T."/>
            <person name="Morin E."/>
            <person name="Murat C."/>
            <person name="Sun H."/>
            <person name="Tunlid A."/>
            <person name="Henrissat B."/>
            <person name="Grigoriev I.V."/>
            <person name="Hibbett D.S."/>
            <person name="Martin F."/>
            <person name="Nordberg H.P."/>
            <person name="Cantor M.N."/>
            <person name="Hua S.X."/>
        </authorList>
    </citation>
    <scope>NUCLEOTIDE SEQUENCE [LARGE SCALE GENOMIC DNA]</scope>
    <source>
        <strain evidence="2 3">MUT 4182</strain>
    </source>
</reference>
<reference evidence="3" key="2">
    <citation type="submission" date="2015-01" db="EMBL/GenBank/DDBJ databases">
        <title>Evolutionary Origins and Diversification of the Mycorrhizal Mutualists.</title>
        <authorList>
            <consortium name="DOE Joint Genome Institute"/>
            <consortium name="Mycorrhizal Genomics Consortium"/>
            <person name="Kohler A."/>
            <person name="Kuo A."/>
            <person name="Nagy L.G."/>
            <person name="Floudas D."/>
            <person name="Copeland A."/>
            <person name="Barry K.W."/>
            <person name="Cichocki N."/>
            <person name="Veneault-Fourrey C."/>
            <person name="LaButti K."/>
            <person name="Lindquist E.A."/>
            <person name="Lipzen A."/>
            <person name="Lundell T."/>
            <person name="Morin E."/>
            <person name="Murat C."/>
            <person name="Riley R."/>
            <person name="Ohm R."/>
            <person name="Sun H."/>
            <person name="Tunlid A."/>
            <person name="Henrissat B."/>
            <person name="Grigoriev I.V."/>
            <person name="Hibbett D.S."/>
            <person name="Martin F."/>
        </authorList>
    </citation>
    <scope>NUCLEOTIDE SEQUENCE [LARGE SCALE GENOMIC DNA]</scope>
    <source>
        <strain evidence="3">MUT 4182</strain>
    </source>
</reference>
<dbReference type="AlphaFoldDB" id="A0A0C3MD88"/>
<dbReference type="HOGENOM" id="CLU_1012632_0_0_1"/>
<feature type="signal peptide" evidence="1">
    <location>
        <begin position="1"/>
        <end position="18"/>
    </location>
</feature>
<feature type="chain" id="PRO_5002179863" evidence="1">
    <location>
        <begin position="19"/>
        <end position="275"/>
    </location>
</feature>
<keyword evidence="3" id="KW-1185">Reference proteome</keyword>
<name>A0A0C3MD88_9AGAM</name>
<accession>A0A0C3MD88</accession>
<keyword evidence="1" id="KW-0732">Signal</keyword>
<gene>
    <name evidence="2" type="ORF">M407DRAFT_217797</name>
</gene>
<organism evidence="2 3">
    <name type="scientific">Tulasnella calospora MUT 4182</name>
    <dbReference type="NCBI Taxonomy" id="1051891"/>
    <lineage>
        <taxon>Eukaryota</taxon>
        <taxon>Fungi</taxon>
        <taxon>Dikarya</taxon>
        <taxon>Basidiomycota</taxon>
        <taxon>Agaricomycotina</taxon>
        <taxon>Agaricomycetes</taxon>
        <taxon>Cantharellales</taxon>
        <taxon>Tulasnellaceae</taxon>
        <taxon>Tulasnella</taxon>
    </lineage>
</organism>
<dbReference type="OrthoDB" id="3219521at2759"/>
<evidence type="ECO:0000313" key="3">
    <source>
        <dbReference type="Proteomes" id="UP000054248"/>
    </source>
</evidence>
<protein>
    <submittedName>
        <fullName evidence="2">Uncharacterized protein</fullName>
    </submittedName>
</protein>
<dbReference type="EMBL" id="KN822960">
    <property type="protein sequence ID" value="KIO31742.1"/>
    <property type="molecule type" value="Genomic_DNA"/>
</dbReference>
<sequence>MRALICTSLFTCISVALAATGSGARPAYPSHRMIRKRLPSPLFKDLHVTSEDPTTGKDLLSPVTDTFNSPDTMSDYFDKGHLTGPGSVLGAEKLTGPDSFLDADKLHLGKSDKGIDLSGIADLSTLPVVPSTANNNNPVTNLVAVATKGKALDGINVRERGILDLTDGVAGVDAGDLVASSTSHVPELDSLIEVVKEVHLGGRLRGRKVKRLSLLNSESILPLGDGETELSPSPSILDITASRAEMSNDHAAYGSPYQAARQKQAGLLGGLKPRI</sequence>